<dbReference type="GO" id="GO:0016558">
    <property type="term" value="P:protein import into peroxisome matrix"/>
    <property type="evidence" value="ECO:0007669"/>
    <property type="project" value="TreeGrafter"/>
</dbReference>
<dbReference type="EMBL" id="VSWD01000005">
    <property type="protein sequence ID" value="KAK3103201.1"/>
    <property type="molecule type" value="Genomic_DNA"/>
</dbReference>
<gene>
    <name evidence="1" type="ORF">FSP39_017335</name>
</gene>
<dbReference type="GO" id="GO:0044877">
    <property type="term" value="F:protein-containing complex binding"/>
    <property type="evidence" value="ECO:0007669"/>
    <property type="project" value="InterPro"/>
</dbReference>
<keyword evidence="2" id="KW-1185">Reference proteome</keyword>
<organism evidence="1 2">
    <name type="scientific">Pinctada imbricata</name>
    <name type="common">Atlantic pearl-oyster</name>
    <name type="synonym">Pinctada martensii</name>
    <dbReference type="NCBI Taxonomy" id="66713"/>
    <lineage>
        <taxon>Eukaryota</taxon>
        <taxon>Metazoa</taxon>
        <taxon>Spiralia</taxon>
        <taxon>Lophotrochozoa</taxon>
        <taxon>Mollusca</taxon>
        <taxon>Bivalvia</taxon>
        <taxon>Autobranchia</taxon>
        <taxon>Pteriomorphia</taxon>
        <taxon>Pterioida</taxon>
        <taxon>Pterioidea</taxon>
        <taxon>Pteriidae</taxon>
        <taxon>Pinctada</taxon>
    </lineage>
</organism>
<dbReference type="PANTHER" id="PTHR16262">
    <property type="entry name" value="PEROXISOME ASSEMBLY PROTEIN 26"/>
    <property type="match status" value="1"/>
</dbReference>
<dbReference type="InterPro" id="IPR010797">
    <property type="entry name" value="Pex26"/>
</dbReference>
<proteinExistence type="predicted"/>
<evidence type="ECO:0000313" key="2">
    <source>
        <dbReference type="Proteomes" id="UP001186944"/>
    </source>
</evidence>
<accession>A0AA89C265</accession>
<dbReference type="GO" id="GO:0045046">
    <property type="term" value="P:protein import into peroxisome membrane"/>
    <property type="evidence" value="ECO:0007669"/>
    <property type="project" value="InterPro"/>
</dbReference>
<dbReference type="GO" id="GO:0051117">
    <property type="term" value="F:ATPase binding"/>
    <property type="evidence" value="ECO:0007669"/>
    <property type="project" value="TreeGrafter"/>
</dbReference>
<name>A0AA89C265_PINIB</name>
<reference evidence="1" key="1">
    <citation type="submission" date="2019-08" db="EMBL/GenBank/DDBJ databases">
        <title>The improved chromosome-level genome for the pearl oyster Pinctada fucata martensii using PacBio sequencing and Hi-C.</title>
        <authorList>
            <person name="Zheng Z."/>
        </authorList>
    </citation>
    <scope>NUCLEOTIDE SEQUENCE</scope>
    <source>
        <strain evidence="1">ZZ-2019</strain>
        <tissue evidence="1">Adductor muscle</tissue>
    </source>
</reference>
<protein>
    <recommendedName>
        <fullName evidence="3">Peroxisome assembly protein 26</fullName>
    </recommendedName>
</protein>
<dbReference type="GO" id="GO:0005778">
    <property type="term" value="C:peroxisomal membrane"/>
    <property type="evidence" value="ECO:0007669"/>
    <property type="project" value="InterPro"/>
</dbReference>
<dbReference type="PANTHER" id="PTHR16262:SF2">
    <property type="entry name" value="PEROXISOME ASSEMBLY PROTEIN 26"/>
    <property type="match status" value="1"/>
</dbReference>
<comment type="caution">
    <text evidence="1">The sequence shown here is derived from an EMBL/GenBank/DDBJ whole genome shotgun (WGS) entry which is preliminary data.</text>
</comment>
<evidence type="ECO:0000313" key="1">
    <source>
        <dbReference type="EMBL" id="KAK3103201.1"/>
    </source>
</evidence>
<sequence>MGRLYLKYFGPSACIRHASSSSEVVEKLCVIAIQAHAELDTWQQVLPFVLTVYGGIECCPQTIIQLCLLLHARVEDYAQCQALVSVWLRNSNNFSDPEYVDLAQAFIQHIMVQQKQGIVDLSQAFIWHGMVPQKQGIVDLSQAFIWHGMVPQKQVALIPAFLESCPGLSVSQKEDLNAHYADIMKAEVEQATIDRETERKEEQASKSKDIESDFINFLRASGSALFRRFPPLSLHQVSKIAAVLMLLYLIGIKSTKDISGRVRNTPQALLASGAQDMWYSLRLCLLSLFTIWTNG</sequence>
<dbReference type="Pfam" id="PF07163">
    <property type="entry name" value="Pex26"/>
    <property type="match status" value="1"/>
</dbReference>
<evidence type="ECO:0008006" key="3">
    <source>
        <dbReference type="Google" id="ProtNLM"/>
    </source>
</evidence>
<dbReference type="Proteomes" id="UP001186944">
    <property type="component" value="Unassembled WGS sequence"/>
</dbReference>
<dbReference type="AlphaFoldDB" id="A0AA89C265"/>